<dbReference type="Proteomes" id="UP001596011">
    <property type="component" value="Unassembled WGS sequence"/>
</dbReference>
<proteinExistence type="predicted"/>
<organism evidence="1 2">
    <name type="scientific">Promicromonospora alba</name>
    <dbReference type="NCBI Taxonomy" id="1616110"/>
    <lineage>
        <taxon>Bacteria</taxon>
        <taxon>Bacillati</taxon>
        <taxon>Actinomycetota</taxon>
        <taxon>Actinomycetes</taxon>
        <taxon>Micrococcales</taxon>
        <taxon>Promicromonosporaceae</taxon>
        <taxon>Promicromonospora</taxon>
    </lineage>
</organism>
<evidence type="ECO:0000313" key="2">
    <source>
        <dbReference type="Proteomes" id="UP001596011"/>
    </source>
</evidence>
<dbReference type="Pfam" id="PF21790">
    <property type="entry name" value="OGG"/>
    <property type="match status" value="1"/>
</dbReference>
<name>A0ABV9HDF7_9MICO</name>
<evidence type="ECO:0000313" key="1">
    <source>
        <dbReference type="EMBL" id="MFC4628003.1"/>
    </source>
</evidence>
<accession>A0ABV9HDF7</accession>
<reference evidence="2" key="1">
    <citation type="journal article" date="2019" name="Int. J. Syst. Evol. Microbiol.">
        <title>The Global Catalogue of Microorganisms (GCM) 10K type strain sequencing project: providing services to taxonomists for standard genome sequencing and annotation.</title>
        <authorList>
            <consortium name="The Broad Institute Genomics Platform"/>
            <consortium name="The Broad Institute Genome Sequencing Center for Infectious Disease"/>
            <person name="Wu L."/>
            <person name="Ma J."/>
        </authorList>
    </citation>
    <scope>NUCLEOTIDE SEQUENCE [LARGE SCALE GENOMIC DNA]</scope>
    <source>
        <strain evidence="2">CCUG 42722</strain>
    </source>
</reference>
<gene>
    <name evidence="1" type="ORF">ACFO6V_07155</name>
</gene>
<dbReference type="InterPro" id="IPR048868">
    <property type="entry name" value="OGG-like_put"/>
</dbReference>
<dbReference type="EMBL" id="JBHSFI010000003">
    <property type="protein sequence ID" value="MFC4628003.1"/>
    <property type="molecule type" value="Genomic_DNA"/>
</dbReference>
<keyword evidence="2" id="KW-1185">Reference proteome</keyword>
<comment type="caution">
    <text evidence="1">The sequence shown here is derived from an EMBL/GenBank/DDBJ whole genome shotgun (WGS) entry which is preliminary data.</text>
</comment>
<sequence>MRPTPPPGLKLPEYVVPRLGDRVGNVVDHGFGEGQLSLGWWNDELADLVKDGLPDVRVGVDPNENGSAKLTRGELFTLAKTLDSDANDASVLFFLCHVFLWGSGMRPRNNRSRLRSFTGSDVTGRIGLLREAALAAREGERREAYSMLIRPGRAAIPYLGPAFYTKYLYFVSAEVSTNPCYILDARVAESLYDRGRGWSDISRTPARRGQGWNFSFNWYTDTYVGYCELLDRWALAASEQIGVPVAADEIERVLFDGPAPTTSTS</sequence>
<protein>
    <submittedName>
        <fullName evidence="1">Uncharacterized protein</fullName>
    </submittedName>
</protein>
<dbReference type="RefSeq" id="WP_377133669.1">
    <property type="nucleotide sequence ID" value="NZ_JBHSFI010000003.1"/>
</dbReference>